<dbReference type="FunFam" id="1.25.40.10:FF:000158">
    <property type="entry name" value="pentatricopeptide repeat-containing protein At2g33680"/>
    <property type="match status" value="1"/>
</dbReference>
<dbReference type="InterPro" id="IPR046960">
    <property type="entry name" value="PPR_At4g14850-like_plant"/>
</dbReference>
<dbReference type="EMBL" id="GL377605">
    <property type="protein sequence ID" value="EFJ19609.1"/>
    <property type="molecule type" value="Genomic_DNA"/>
</dbReference>
<dbReference type="InParanoid" id="D8S7H7"/>
<name>D8S7H7_SELML</name>
<dbReference type="Pfam" id="PF01535">
    <property type="entry name" value="PPR"/>
    <property type="match status" value="1"/>
</dbReference>
<keyword evidence="4" id="KW-1185">Reference proteome</keyword>
<dbReference type="InterPro" id="IPR002885">
    <property type="entry name" value="PPR_rpt"/>
</dbReference>
<reference evidence="3 4" key="1">
    <citation type="journal article" date="2011" name="Science">
        <title>The Selaginella genome identifies genetic changes associated with the evolution of vascular plants.</title>
        <authorList>
            <person name="Banks J.A."/>
            <person name="Nishiyama T."/>
            <person name="Hasebe M."/>
            <person name="Bowman J.L."/>
            <person name="Gribskov M."/>
            <person name="dePamphilis C."/>
            <person name="Albert V.A."/>
            <person name="Aono N."/>
            <person name="Aoyama T."/>
            <person name="Ambrose B.A."/>
            <person name="Ashton N.W."/>
            <person name="Axtell M.J."/>
            <person name="Barker E."/>
            <person name="Barker M.S."/>
            <person name="Bennetzen J.L."/>
            <person name="Bonawitz N.D."/>
            <person name="Chapple C."/>
            <person name="Cheng C."/>
            <person name="Correa L.G."/>
            <person name="Dacre M."/>
            <person name="DeBarry J."/>
            <person name="Dreyer I."/>
            <person name="Elias M."/>
            <person name="Engstrom E.M."/>
            <person name="Estelle M."/>
            <person name="Feng L."/>
            <person name="Finet C."/>
            <person name="Floyd S.K."/>
            <person name="Frommer W.B."/>
            <person name="Fujita T."/>
            <person name="Gramzow L."/>
            <person name="Gutensohn M."/>
            <person name="Harholt J."/>
            <person name="Hattori M."/>
            <person name="Heyl A."/>
            <person name="Hirai T."/>
            <person name="Hiwatashi Y."/>
            <person name="Ishikawa M."/>
            <person name="Iwata M."/>
            <person name="Karol K.G."/>
            <person name="Koehler B."/>
            <person name="Kolukisaoglu U."/>
            <person name="Kubo M."/>
            <person name="Kurata T."/>
            <person name="Lalonde S."/>
            <person name="Li K."/>
            <person name="Li Y."/>
            <person name="Litt A."/>
            <person name="Lyons E."/>
            <person name="Manning G."/>
            <person name="Maruyama T."/>
            <person name="Michael T.P."/>
            <person name="Mikami K."/>
            <person name="Miyazaki S."/>
            <person name="Morinaga S."/>
            <person name="Murata T."/>
            <person name="Mueller-Roeber B."/>
            <person name="Nelson D.R."/>
            <person name="Obara M."/>
            <person name="Oguri Y."/>
            <person name="Olmstead R.G."/>
            <person name="Onodera N."/>
            <person name="Petersen B.L."/>
            <person name="Pils B."/>
            <person name="Prigge M."/>
            <person name="Rensing S.A."/>
            <person name="Riano-Pachon D.M."/>
            <person name="Roberts A.W."/>
            <person name="Sato Y."/>
            <person name="Scheller H.V."/>
            <person name="Schulz B."/>
            <person name="Schulz C."/>
            <person name="Shakirov E.V."/>
            <person name="Shibagaki N."/>
            <person name="Shinohara N."/>
            <person name="Shippen D.E."/>
            <person name="Soerensen I."/>
            <person name="Sotooka R."/>
            <person name="Sugimoto N."/>
            <person name="Sugita M."/>
            <person name="Sumikawa N."/>
            <person name="Tanurdzic M."/>
            <person name="Theissen G."/>
            <person name="Ulvskov P."/>
            <person name="Wakazuki S."/>
            <person name="Weng J.K."/>
            <person name="Willats W.W."/>
            <person name="Wipf D."/>
            <person name="Wolf P.G."/>
            <person name="Yang L."/>
            <person name="Zimmer A.D."/>
            <person name="Zhu Q."/>
            <person name="Mitros T."/>
            <person name="Hellsten U."/>
            <person name="Loque D."/>
            <person name="Otillar R."/>
            <person name="Salamov A."/>
            <person name="Schmutz J."/>
            <person name="Shapiro H."/>
            <person name="Lindquist E."/>
            <person name="Lucas S."/>
            <person name="Rokhsar D."/>
            <person name="Grigoriev I.V."/>
        </authorList>
    </citation>
    <scope>NUCLEOTIDE SEQUENCE [LARGE SCALE GENOMIC DNA]</scope>
</reference>
<organism evidence="4">
    <name type="scientific">Selaginella moellendorffii</name>
    <name type="common">Spikemoss</name>
    <dbReference type="NCBI Taxonomy" id="88036"/>
    <lineage>
        <taxon>Eukaryota</taxon>
        <taxon>Viridiplantae</taxon>
        <taxon>Streptophyta</taxon>
        <taxon>Embryophyta</taxon>
        <taxon>Tracheophyta</taxon>
        <taxon>Lycopodiopsida</taxon>
        <taxon>Selaginellales</taxon>
        <taxon>Selaginellaceae</taxon>
        <taxon>Selaginella</taxon>
    </lineage>
</organism>
<feature type="repeat" description="PPR" evidence="2">
    <location>
        <begin position="272"/>
        <end position="306"/>
    </location>
</feature>
<dbReference type="AlphaFoldDB" id="D8S7H7"/>
<dbReference type="InterPro" id="IPR011990">
    <property type="entry name" value="TPR-like_helical_dom_sf"/>
</dbReference>
<dbReference type="KEGG" id="smo:SELMODRAFT_110409"/>
<dbReference type="SUPFAM" id="SSF48452">
    <property type="entry name" value="TPR-like"/>
    <property type="match status" value="1"/>
</dbReference>
<gene>
    <name evidence="3" type="ORF">SELMODRAFT_110409</name>
</gene>
<dbReference type="eggNOG" id="KOG4197">
    <property type="taxonomic scope" value="Eukaryota"/>
</dbReference>
<accession>D8S7H7</accession>
<dbReference type="PANTHER" id="PTHR24015:SF548">
    <property type="entry name" value="OS08G0340900 PROTEIN"/>
    <property type="match status" value="1"/>
</dbReference>
<dbReference type="Proteomes" id="UP000001514">
    <property type="component" value="Unassembled WGS sequence"/>
</dbReference>
<dbReference type="HOGENOM" id="CLU_002706_0_1_1"/>
<dbReference type="GO" id="GO:0003723">
    <property type="term" value="F:RNA binding"/>
    <property type="evidence" value="ECO:0007669"/>
    <property type="project" value="InterPro"/>
</dbReference>
<dbReference type="STRING" id="88036.D8S7H7"/>
<evidence type="ECO:0000313" key="4">
    <source>
        <dbReference type="Proteomes" id="UP000001514"/>
    </source>
</evidence>
<dbReference type="GO" id="GO:0009451">
    <property type="term" value="P:RNA modification"/>
    <property type="evidence" value="ECO:0007669"/>
    <property type="project" value="InterPro"/>
</dbReference>
<proteinExistence type="predicted"/>
<feature type="repeat" description="PPR" evidence="2">
    <location>
        <begin position="170"/>
        <end position="204"/>
    </location>
</feature>
<evidence type="ECO:0000313" key="3">
    <source>
        <dbReference type="EMBL" id="EFJ19609.1"/>
    </source>
</evidence>
<evidence type="ECO:0000256" key="1">
    <source>
        <dbReference type="ARBA" id="ARBA00022737"/>
    </source>
</evidence>
<keyword evidence="1" id="KW-0677">Repeat</keyword>
<feature type="repeat" description="PPR" evidence="2">
    <location>
        <begin position="70"/>
        <end position="100"/>
    </location>
</feature>
<dbReference type="Pfam" id="PF13041">
    <property type="entry name" value="PPR_2"/>
    <property type="match status" value="3"/>
</dbReference>
<dbReference type="Gene3D" id="1.25.40.10">
    <property type="entry name" value="Tetratricopeptide repeat domain"/>
    <property type="match status" value="3"/>
</dbReference>
<dbReference type="PROSITE" id="PS51375">
    <property type="entry name" value="PPR"/>
    <property type="match status" value="3"/>
</dbReference>
<dbReference type="PANTHER" id="PTHR24015">
    <property type="entry name" value="OS07G0578800 PROTEIN-RELATED"/>
    <property type="match status" value="1"/>
</dbReference>
<evidence type="ECO:0000256" key="2">
    <source>
        <dbReference type="PROSITE-ProRule" id="PRU00708"/>
    </source>
</evidence>
<evidence type="ECO:0008006" key="5">
    <source>
        <dbReference type="Google" id="ProtNLM"/>
    </source>
</evidence>
<dbReference type="OMA" id="CKAFHIS"/>
<dbReference type="GO" id="GO:0048731">
    <property type="term" value="P:system development"/>
    <property type="evidence" value="ECO:0007669"/>
    <property type="project" value="UniProtKB-ARBA"/>
</dbReference>
<protein>
    <recommendedName>
        <fullName evidence="5">Pentacotripeptide-repeat region of PRORP domain-containing protein</fullName>
    </recommendedName>
</protein>
<sequence>MRADKVAFLGILGASGQLGDLAQAIAIRDAVTATGLDSDVVIANAVIDMLGKCRSAELAREYFDSIEWKDVISWNSMMGAYIQLGQPDRALELYDQMALKPDDATFVAALGACALLELLDRGRAVYERAVRHGYGSHLLVATAAVNMYGKCGRCAEEGRTAFDAIGPDKDTICWTNMISAYAQYGHPREAMHLLWRMEQEGFKPNLATFVALVEACSQLGALEIGGMIYARVVASRLDSDPILGTGILHMYAKFGNVAEAANVFEKLSLNGDIITWNCMLMAHAQHGSGMEVLRLYQEMVVQGLQPSDITFVAILCACSHLGAWEKGHEHFRFMKWDFGIDPTAEHFGCVVDLLGRSGRVKDAESLIESMPVYPGSVVWKVLLSACKLHGNVELAAKAGALASELEPYDHCTYVMLSNVFSAREASLNT</sequence>
<dbReference type="OrthoDB" id="5588846at2759"/>
<dbReference type="Gramene" id="EFJ19609">
    <property type="protein sequence ID" value="EFJ19609"/>
    <property type="gene ID" value="SELMODRAFT_110409"/>
</dbReference>
<dbReference type="NCBIfam" id="TIGR00756">
    <property type="entry name" value="PPR"/>
    <property type="match status" value="3"/>
</dbReference>